<dbReference type="OrthoDB" id="2006597at2759"/>
<sequence length="107" mass="12535">MWLAKEQQESQHVTVYHDTFKSSQGSRVEVQMLPKEAQDLAKEDVVKPLWEKIGRKDYMELEPCCNVDYKRAYELLHSITQERRATISDLNDSLIELNITEEQVVIP</sequence>
<proteinExistence type="predicted"/>
<evidence type="ECO:0000313" key="1">
    <source>
        <dbReference type="EMBL" id="KAI5061631.1"/>
    </source>
</evidence>
<organism evidence="1 2">
    <name type="scientific">Adiantum capillus-veneris</name>
    <name type="common">Maidenhair fern</name>
    <dbReference type="NCBI Taxonomy" id="13818"/>
    <lineage>
        <taxon>Eukaryota</taxon>
        <taxon>Viridiplantae</taxon>
        <taxon>Streptophyta</taxon>
        <taxon>Embryophyta</taxon>
        <taxon>Tracheophyta</taxon>
        <taxon>Polypodiopsida</taxon>
        <taxon>Polypodiidae</taxon>
        <taxon>Polypodiales</taxon>
        <taxon>Pteridineae</taxon>
        <taxon>Pteridaceae</taxon>
        <taxon>Vittarioideae</taxon>
        <taxon>Adiantum</taxon>
    </lineage>
</organism>
<dbReference type="EMBL" id="JABFUD020000023">
    <property type="protein sequence ID" value="KAI5061631.1"/>
    <property type="molecule type" value="Genomic_DNA"/>
</dbReference>
<dbReference type="Proteomes" id="UP000886520">
    <property type="component" value="Chromosome 23"/>
</dbReference>
<dbReference type="AlphaFoldDB" id="A0A9D4Z6L4"/>
<gene>
    <name evidence="1" type="ORF">GOP47_0024136</name>
</gene>
<accession>A0A9D4Z6L4</accession>
<comment type="caution">
    <text evidence="1">The sequence shown here is derived from an EMBL/GenBank/DDBJ whole genome shotgun (WGS) entry which is preliminary data.</text>
</comment>
<reference evidence="1" key="1">
    <citation type="submission" date="2021-01" db="EMBL/GenBank/DDBJ databases">
        <title>Adiantum capillus-veneris genome.</title>
        <authorList>
            <person name="Fang Y."/>
            <person name="Liao Q."/>
        </authorList>
    </citation>
    <scope>NUCLEOTIDE SEQUENCE</scope>
    <source>
        <strain evidence="1">H3</strain>
        <tissue evidence="1">Leaf</tissue>
    </source>
</reference>
<protein>
    <submittedName>
        <fullName evidence="1">Uncharacterized protein</fullName>
    </submittedName>
</protein>
<evidence type="ECO:0000313" key="2">
    <source>
        <dbReference type="Proteomes" id="UP000886520"/>
    </source>
</evidence>
<keyword evidence="2" id="KW-1185">Reference proteome</keyword>
<name>A0A9D4Z6L4_ADICA</name>